<name>A0A1I4QL52_9HYPH</name>
<organism evidence="2 3">
    <name type="scientific">Pleomorphomonas diazotrophica</name>
    <dbReference type="NCBI Taxonomy" id="1166257"/>
    <lineage>
        <taxon>Bacteria</taxon>
        <taxon>Pseudomonadati</taxon>
        <taxon>Pseudomonadota</taxon>
        <taxon>Alphaproteobacteria</taxon>
        <taxon>Hyphomicrobiales</taxon>
        <taxon>Pleomorphomonadaceae</taxon>
        <taxon>Pleomorphomonas</taxon>
    </lineage>
</organism>
<dbReference type="GO" id="GO:0008483">
    <property type="term" value="F:transaminase activity"/>
    <property type="evidence" value="ECO:0007669"/>
    <property type="project" value="UniProtKB-KW"/>
</dbReference>
<dbReference type="OrthoDB" id="8451629at2"/>
<accession>A0A1I4QL52</accession>
<dbReference type="AlphaFoldDB" id="A0A1I4QL52"/>
<keyword evidence="3" id="KW-1185">Reference proteome</keyword>
<evidence type="ECO:0000313" key="2">
    <source>
        <dbReference type="EMBL" id="PKR90585.1"/>
    </source>
</evidence>
<feature type="domain" description="DUF2249" evidence="1">
    <location>
        <begin position="10"/>
        <end position="79"/>
    </location>
</feature>
<dbReference type="EMBL" id="PJNW01000002">
    <property type="protein sequence ID" value="PKR90585.1"/>
    <property type="molecule type" value="Genomic_DNA"/>
</dbReference>
<keyword evidence="2" id="KW-0032">Aminotransferase</keyword>
<dbReference type="Proteomes" id="UP000233491">
    <property type="component" value="Unassembled WGS sequence"/>
</dbReference>
<evidence type="ECO:0000259" key="1">
    <source>
        <dbReference type="Pfam" id="PF10006"/>
    </source>
</evidence>
<gene>
    <name evidence="2" type="ORF">CXZ10_04265</name>
</gene>
<keyword evidence="2" id="KW-0808">Transferase</keyword>
<sequence length="104" mass="11624">MTDTATRDLELDVRGLPCVNRRAIIFGGFDRLADGESLVVINDHEPVGLRGHFEDIVPGRYRWEALPRIDEAFRVRITRSAFDPELAREGAAALAALARHSCDH</sequence>
<protein>
    <submittedName>
        <fullName evidence="2">Aminotransferase</fullName>
    </submittedName>
</protein>
<proteinExistence type="predicted"/>
<evidence type="ECO:0000313" key="3">
    <source>
        <dbReference type="Proteomes" id="UP000233491"/>
    </source>
</evidence>
<dbReference type="InterPro" id="IPR018720">
    <property type="entry name" value="DUF2249"/>
</dbReference>
<dbReference type="Pfam" id="PF10006">
    <property type="entry name" value="DUF2249"/>
    <property type="match status" value="1"/>
</dbReference>
<dbReference type="RefSeq" id="WP_101287740.1">
    <property type="nucleotide sequence ID" value="NZ_FOUQ01000001.1"/>
</dbReference>
<comment type="caution">
    <text evidence="2">The sequence shown here is derived from an EMBL/GenBank/DDBJ whole genome shotgun (WGS) entry which is preliminary data.</text>
</comment>
<reference evidence="2 3" key="1">
    <citation type="submission" date="2017-12" db="EMBL/GenBank/DDBJ databases">
        <title>Anaerobic carbon monoxide metabolism by Pleomorphomonas carboxyditropha sp. nov., a new mesophilic hydrogenogenic carboxidotroph.</title>
        <authorList>
            <person name="Esquivel-Elizondo S."/>
            <person name="Krajmalnik-Brown R."/>
        </authorList>
    </citation>
    <scope>NUCLEOTIDE SEQUENCE [LARGE SCALE GENOMIC DNA]</scope>
    <source>
        <strain evidence="2 3">R5-392</strain>
    </source>
</reference>